<feature type="active site" description="Proton donor" evidence="12">
    <location>
        <position position="82"/>
    </location>
</feature>
<evidence type="ECO:0000256" key="8">
    <source>
        <dbReference type="ARBA" id="ARBA00067056"/>
    </source>
</evidence>
<dbReference type="GO" id="GO:0016835">
    <property type="term" value="F:carbon-oxygen lyase activity"/>
    <property type="evidence" value="ECO:0007669"/>
    <property type="project" value="UniProtKB-UniRule"/>
</dbReference>
<dbReference type="GO" id="GO:0097367">
    <property type="term" value="F:carbohydrate derivative binding"/>
    <property type="evidence" value="ECO:0007669"/>
    <property type="project" value="InterPro"/>
</dbReference>
<comment type="pathway">
    <text evidence="12">Amino-sugar metabolism; N-acetylmuramate degradation.</text>
</comment>
<dbReference type="PROSITE" id="PS01272">
    <property type="entry name" value="GCKR"/>
    <property type="match status" value="1"/>
</dbReference>
<dbReference type="Proteomes" id="UP000075324">
    <property type="component" value="Unassembled WGS sequence"/>
</dbReference>
<sequence length="295" mass="32039">MLERLTTEQRNNKTQNLDEMTTKEILQVMNEEDQTVAIAVSKELEHIERLVQKVIASFRQGGRLIYIGAGTSGRLGILDAVECPPTFGTEKEMVQGLIAGGLEAFTNAVEGAEDNEELAVKDLQSIGLTAKDTVIGIAASGRTPYVISGLRYAKQIGATTGSIACNKGAEISKYADVSVEVETGPEILTGSTRLKAGTAQKMVLNMISTASMIGIGKVYKNLMVDVQATNFKLKERAKRIIMEATDVDDKTAARYYEAARGHVKTAIVMILLQCSYEEATERLQKANGFVRQALQ</sequence>
<evidence type="ECO:0000256" key="5">
    <source>
        <dbReference type="ARBA" id="ARBA00060595"/>
    </source>
</evidence>
<dbReference type="FunFam" id="3.40.50.10490:FF:000014">
    <property type="entry name" value="N-acetylmuramic acid 6-phosphate etherase"/>
    <property type="match status" value="1"/>
</dbReference>
<keyword evidence="3 12" id="KW-0119">Carbohydrate metabolism</keyword>
<comment type="pathway">
    <text evidence="6">Cell wall biogenesis.</text>
</comment>
<dbReference type="InterPro" id="IPR040190">
    <property type="entry name" value="MURQ/GCKR"/>
</dbReference>
<dbReference type="HAMAP" id="MF_00068">
    <property type="entry name" value="MurQ"/>
    <property type="match status" value="1"/>
</dbReference>
<dbReference type="PATRIC" id="fig|153151.4.peg.3290"/>
<dbReference type="NCBIfam" id="NF009222">
    <property type="entry name" value="PRK12570.1"/>
    <property type="match status" value="1"/>
</dbReference>
<reference evidence="14 15" key="1">
    <citation type="submission" date="2016-01" db="EMBL/GenBank/DDBJ databases">
        <title>Draft Genome Sequences of Seven Thermophilic Sporeformers Isolated from Foods.</title>
        <authorList>
            <person name="Berendsen E.M."/>
            <person name="Wells-Bennik M.H."/>
            <person name="Krawcyk A.O."/>
            <person name="De Jong A."/>
            <person name="Holsappel S."/>
            <person name="Eijlander R.T."/>
            <person name="Kuipers O.P."/>
        </authorList>
    </citation>
    <scope>NUCLEOTIDE SEQUENCE [LARGE SCALE GENOMIC DNA]</scope>
    <source>
        <strain evidence="14 15">B4110</strain>
    </source>
</reference>
<dbReference type="GO" id="GO:0046348">
    <property type="term" value="P:amino sugar catabolic process"/>
    <property type="evidence" value="ECO:0007669"/>
    <property type="project" value="InterPro"/>
</dbReference>
<dbReference type="FunFam" id="1.10.8.1080:FF:000001">
    <property type="entry name" value="N-acetylmuramic acid 6-phosphate etherase"/>
    <property type="match status" value="1"/>
</dbReference>
<evidence type="ECO:0000256" key="3">
    <source>
        <dbReference type="ARBA" id="ARBA00023277"/>
    </source>
</evidence>
<dbReference type="Gene3D" id="3.40.50.10490">
    <property type="entry name" value="Glucose-6-phosphate isomerase like protein, domain 1"/>
    <property type="match status" value="1"/>
</dbReference>
<evidence type="ECO:0000313" key="15">
    <source>
        <dbReference type="Proteomes" id="UP000075324"/>
    </source>
</evidence>
<dbReference type="PANTHER" id="PTHR10088">
    <property type="entry name" value="GLUCOKINASE REGULATORY PROTEIN"/>
    <property type="match status" value="1"/>
</dbReference>
<evidence type="ECO:0000256" key="9">
    <source>
        <dbReference type="ARBA" id="ARBA00070061"/>
    </source>
</evidence>
<organism evidence="14 15">
    <name type="scientific">Parageobacillus toebii</name>
    <dbReference type="NCBI Taxonomy" id="153151"/>
    <lineage>
        <taxon>Bacteria</taxon>
        <taxon>Bacillati</taxon>
        <taxon>Bacillota</taxon>
        <taxon>Bacilli</taxon>
        <taxon>Bacillales</taxon>
        <taxon>Anoxybacillaceae</taxon>
        <taxon>Parageobacillus</taxon>
    </lineage>
</organism>
<dbReference type="Gene3D" id="1.10.8.1080">
    <property type="match status" value="1"/>
</dbReference>
<feature type="active site" evidence="12">
    <location>
        <position position="113"/>
    </location>
</feature>
<dbReference type="NCBIfam" id="NF003915">
    <property type="entry name" value="PRK05441.1"/>
    <property type="match status" value="1"/>
</dbReference>
<feature type="domain" description="SIS" evidence="13">
    <location>
        <begin position="54"/>
        <end position="217"/>
    </location>
</feature>
<dbReference type="GO" id="GO:0009254">
    <property type="term" value="P:peptidoglycan turnover"/>
    <property type="evidence" value="ECO:0007669"/>
    <property type="project" value="TreeGrafter"/>
</dbReference>
<accession>A0A150N0B9</accession>
<comment type="catalytic activity">
    <reaction evidence="4 12">
        <text>N-acetyl-D-muramate 6-phosphate + H2O = N-acetyl-D-glucosamine 6-phosphate + (R)-lactate</text>
        <dbReference type="Rhea" id="RHEA:26410"/>
        <dbReference type="ChEBI" id="CHEBI:15377"/>
        <dbReference type="ChEBI" id="CHEBI:16004"/>
        <dbReference type="ChEBI" id="CHEBI:57513"/>
        <dbReference type="ChEBI" id="CHEBI:58722"/>
        <dbReference type="EC" id="4.2.1.126"/>
    </reaction>
</comment>
<dbReference type="InterPro" id="IPR005488">
    <property type="entry name" value="Etherase_MurQ"/>
</dbReference>
<dbReference type="NCBIfam" id="TIGR00274">
    <property type="entry name" value="N-acetylmuramic acid 6-phosphate etherase"/>
    <property type="match status" value="1"/>
</dbReference>
<dbReference type="EMBL" id="LQYW01000058">
    <property type="protein sequence ID" value="KYD30121.1"/>
    <property type="molecule type" value="Genomic_DNA"/>
</dbReference>
<evidence type="ECO:0000256" key="10">
    <source>
        <dbReference type="ARBA" id="ARBA00077905"/>
    </source>
</evidence>
<evidence type="ECO:0000259" key="13">
    <source>
        <dbReference type="PROSITE" id="PS51464"/>
    </source>
</evidence>
<dbReference type="Pfam" id="PF22645">
    <property type="entry name" value="GKRP_SIS_N"/>
    <property type="match status" value="1"/>
</dbReference>
<keyword evidence="2 12" id="KW-0456">Lyase</keyword>
<evidence type="ECO:0000256" key="2">
    <source>
        <dbReference type="ARBA" id="ARBA00023239"/>
    </source>
</evidence>
<dbReference type="PANTHER" id="PTHR10088:SF4">
    <property type="entry name" value="GLUCOKINASE REGULATORY PROTEIN"/>
    <property type="match status" value="1"/>
</dbReference>
<dbReference type="CDD" id="cd05007">
    <property type="entry name" value="SIS_Etherase"/>
    <property type="match status" value="1"/>
</dbReference>
<evidence type="ECO:0000256" key="6">
    <source>
        <dbReference type="ARBA" id="ARBA00060672"/>
    </source>
</evidence>
<evidence type="ECO:0000313" key="14">
    <source>
        <dbReference type="EMBL" id="KYD30121.1"/>
    </source>
</evidence>
<comment type="caution">
    <text evidence="14">The sequence shown here is derived from an EMBL/GenBank/DDBJ whole genome shotgun (WGS) entry which is preliminary data.</text>
</comment>
<protein>
    <recommendedName>
        <fullName evidence="9 12">N-acetylmuramic acid 6-phosphate etherase</fullName>
        <shortName evidence="12">MurNAc-6-P etherase</shortName>
        <ecNumber evidence="8 12">4.2.1.126</ecNumber>
    </recommendedName>
    <alternativeName>
        <fullName evidence="11 12">N-acetylmuramic acid 6-phosphate hydrolase</fullName>
    </alternativeName>
    <alternativeName>
        <fullName evidence="10 12">N-acetylmuramic acid 6-phosphate lyase</fullName>
    </alternativeName>
</protein>
<comment type="function">
    <text evidence="12">Specifically catalyzes the cleavage of the D-lactyl ether substituent of MurNAc 6-phosphate, producing GlcNAc 6-phosphate and D-lactate.</text>
</comment>
<evidence type="ECO:0000256" key="7">
    <source>
        <dbReference type="ARBA" id="ARBA00061234"/>
    </source>
</evidence>
<dbReference type="GO" id="GO:0016803">
    <property type="term" value="F:ether hydrolase activity"/>
    <property type="evidence" value="ECO:0007669"/>
    <property type="project" value="TreeGrafter"/>
</dbReference>
<dbReference type="SUPFAM" id="SSF53697">
    <property type="entry name" value="SIS domain"/>
    <property type="match status" value="1"/>
</dbReference>
<comment type="pathway">
    <text evidence="5">Amino-sugar metabolism; 1,6-anhydro-N-acetylmuramate degradation.</text>
</comment>
<evidence type="ECO:0000256" key="11">
    <source>
        <dbReference type="ARBA" id="ARBA00084049"/>
    </source>
</evidence>
<gene>
    <name evidence="12" type="primary">murQ</name>
    <name evidence="14" type="ORF">B4110_1630</name>
</gene>
<comment type="similarity">
    <text evidence="7 12">Belongs to the GCKR-like family. MurNAc-6-P etherase subfamily.</text>
</comment>
<dbReference type="InterPro" id="IPR005486">
    <property type="entry name" value="Glucokinase_regulatory_CS"/>
</dbReference>
<evidence type="ECO:0000256" key="1">
    <source>
        <dbReference type="ARBA" id="ARBA00011738"/>
    </source>
</evidence>
<dbReference type="EC" id="4.2.1.126" evidence="8 12"/>
<dbReference type="PROSITE" id="PS51464">
    <property type="entry name" value="SIS"/>
    <property type="match status" value="1"/>
</dbReference>
<comment type="subunit">
    <text evidence="1 12">Homodimer.</text>
</comment>
<dbReference type="InterPro" id="IPR046348">
    <property type="entry name" value="SIS_dom_sf"/>
</dbReference>
<evidence type="ECO:0000256" key="4">
    <source>
        <dbReference type="ARBA" id="ARBA00051747"/>
    </source>
</evidence>
<dbReference type="UniPathway" id="UPA00342"/>
<dbReference type="RefSeq" id="WP_062678076.1">
    <property type="nucleotide sequence ID" value="NZ_LQYW01000058.1"/>
</dbReference>
<proteinExistence type="inferred from homology"/>
<evidence type="ECO:0000256" key="12">
    <source>
        <dbReference type="HAMAP-Rule" id="MF_00068"/>
    </source>
</evidence>
<dbReference type="AlphaFoldDB" id="A0A150N0B9"/>
<dbReference type="GO" id="GO:0097173">
    <property type="term" value="P:N-acetylmuramic acid catabolic process"/>
    <property type="evidence" value="ECO:0007669"/>
    <property type="project" value="UniProtKB-UniPathway"/>
</dbReference>
<comment type="miscellaneous">
    <text evidence="12">A lyase-type mechanism (elimination/hydration) is suggested for the cleavage of the lactyl ether bond of MurNAc 6-phosphate, with the formation of an alpha,beta-unsaturated aldehyde intermediate with (E)-stereochemistry, followed by the syn addition of water to give product.</text>
</comment>
<dbReference type="InterPro" id="IPR001347">
    <property type="entry name" value="SIS_dom"/>
</dbReference>
<name>A0A150N0B9_9BACL</name>